<dbReference type="OMA" id="HTNDIRD"/>
<dbReference type="CDD" id="cd04369">
    <property type="entry name" value="Bromodomain"/>
    <property type="match status" value="1"/>
</dbReference>
<dbReference type="PANTHER" id="PTHR22881">
    <property type="entry name" value="BROMODOMAIN CONTAINING PROTEIN"/>
    <property type="match status" value="1"/>
</dbReference>
<name>A0A1U8BC08_NELNU</name>
<evidence type="ECO:0000256" key="1">
    <source>
        <dbReference type="ARBA" id="ARBA00023117"/>
    </source>
</evidence>
<dbReference type="InterPro" id="IPR001487">
    <property type="entry name" value="Bromodomain"/>
</dbReference>
<dbReference type="AlphaFoldDB" id="A0A1U8BC08"/>
<feature type="region of interest" description="Disordered" evidence="2">
    <location>
        <begin position="72"/>
        <end position="95"/>
    </location>
</feature>
<evidence type="ECO:0000256" key="2">
    <source>
        <dbReference type="SAM" id="MobiDB-lite"/>
    </source>
</evidence>
<dbReference type="Pfam" id="PF00439">
    <property type="entry name" value="Bromodomain"/>
    <property type="match status" value="1"/>
</dbReference>
<keyword evidence="3" id="KW-1185">Reference proteome</keyword>
<feature type="compositionally biased region" description="Basic and acidic residues" evidence="2">
    <location>
        <begin position="74"/>
        <end position="88"/>
    </location>
</feature>
<dbReference type="RefSeq" id="XP_010278935.1">
    <property type="nucleotide sequence ID" value="XM_010280633.2"/>
</dbReference>
<dbReference type="PANTHER" id="PTHR22881:SF26">
    <property type="entry name" value="BROMODOMAIN CONTAINING PROTEIN, EXPRESSED"/>
    <property type="match status" value="1"/>
</dbReference>
<gene>
    <name evidence="4" type="primary">LOC104612962</name>
</gene>
<accession>A0A1U8BC08</accession>
<dbReference type="PROSITE" id="PS00633">
    <property type="entry name" value="BROMODOMAIN_1"/>
    <property type="match status" value="1"/>
</dbReference>
<dbReference type="PROSITE" id="PS50014">
    <property type="entry name" value="BROMODOMAIN_2"/>
    <property type="match status" value="1"/>
</dbReference>
<dbReference type="SUPFAM" id="SSF47370">
    <property type="entry name" value="Bromodomain"/>
    <property type="match status" value="1"/>
</dbReference>
<sequence length="929" mass="103570">MAETGRRRSARLSALEACKVQQATSVGDPPDAPQHTNNGKRPLALVEQDTPRKRGRKKRRLRTVEEVVVNSVSREAEQERENLKDEGHTTNIDQSSKVASSSWMIEKQKLELILDILQMRDKHEIFAEPVDPEEVDGYYEIIKEPMDFGTMRAKLHEGMYTTLEQFEHDVFLIFSNAMRFNSSTTIFFRQALAIQELAKKVFQALKIDPENFAMEFLVMRRRHGRKPHHGTRCSNLNADKVRPNSMTIDVPLDGRPCFLHGPSSHRKSFQTYRGSSSANHIDRRDYEKQSVSISEPRCTYSPWTSFLNENESIASTIYYSSKQLMQVNHRGLGYRESLKRFIKDLGPTAQKVANQKLQECQVRSRNYQVLAQTSVCQNLSLKDQVPGTYLQQEPISNGETKSSMSWNILDKFSERPTVLADARERSHLLGAIRGKVAHENQPTEIKLGSHFPVTCVAAPRFLSIGETHHSNQYSRMVSDSNQLGKGVQPADLASTSPQSMLANQNDITELHSGLHFPAGNFRAPKILTIGDTNSSNQYSTMMDSKLDKGVQPAEIASVPSQSRMDNQNETTGLQSNSHFPVVSFGTAEFPASRITNSFNEHSTMILDAIKSDKWVQPGHLGSEHSQSRLAHQNPITEIQLGTFSIADYRALKFQPFEVTNPGNGYSALMVDSSSNKQVKPAELGSTNSQSTRTSHLITNTSSEHPATMADLTSSDKRVYVAKLGSEYSQARFLGFLSTNNNITVPSPWYSEFINVSSSSQAADPVHGFLLDYLDGENHSMGSPSHNLSSSQGGPFPGYSQLGCGENQAITAPNNNLCLVMEEQLAERCQPRSWGQQVAFDASCLQSSLSQLNVNSLSKDAFMQPTGQDVFAQPDLQLGLGPEEVFVDAAARFNRVSISSHQTEQSSQVFIDNRQMTLLDNHQLDLALQL</sequence>
<organism evidence="3 4">
    <name type="scientific">Nelumbo nucifera</name>
    <name type="common">Sacred lotus</name>
    <dbReference type="NCBI Taxonomy" id="4432"/>
    <lineage>
        <taxon>Eukaryota</taxon>
        <taxon>Viridiplantae</taxon>
        <taxon>Streptophyta</taxon>
        <taxon>Embryophyta</taxon>
        <taxon>Tracheophyta</taxon>
        <taxon>Spermatophyta</taxon>
        <taxon>Magnoliopsida</taxon>
        <taxon>Proteales</taxon>
        <taxon>Nelumbonaceae</taxon>
        <taxon>Nelumbo</taxon>
    </lineage>
</organism>
<protein>
    <submittedName>
        <fullName evidence="4">Uncharacterized protein LOC104612962</fullName>
    </submittedName>
</protein>
<dbReference type="InterPro" id="IPR018359">
    <property type="entry name" value="Bromodomain_CS"/>
</dbReference>
<dbReference type="Gene3D" id="1.20.920.10">
    <property type="entry name" value="Bromodomain-like"/>
    <property type="match status" value="1"/>
</dbReference>
<feature type="region of interest" description="Disordered" evidence="2">
    <location>
        <begin position="20"/>
        <end position="60"/>
    </location>
</feature>
<keyword evidence="1" id="KW-0103">Bromodomain</keyword>
<dbReference type="OrthoDB" id="21449at2759"/>
<dbReference type="STRING" id="4432.A0A1U8BC08"/>
<proteinExistence type="predicted"/>
<dbReference type="Proteomes" id="UP000189703">
    <property type="component" value="Unplaced"/>
</dbReference>
<dbReference type="PRINTS" id="PR00503">
    <property type="entry name" value="BROMODOMAIN"/>
</dbReference>
<evidence type="ECO:0000313" key="4">
    <source>
        <dbReference type="RefSeq" id="XP_010278935.1"/>
    </source>
</evidence>
<dbReference type="eggNOG" id="KOG0955">
    <property type="taxonomic scope" value="Eukaryota"/>
</dbReference>
<reference evidence="4" key="1">
    <citation type="submission" date="2025-08" db="UniProtKB">
        <authorList>
            <consortium name="RefSeq"/>
        </authorList>
    </citation>
    <scope>IDENTIFICATION</scope>
</reference>
<evidence type="ECO:0000313" key="3">
    <source>
        <dbReference type="Proteomes" id="UP000189703"/>
    </source>
</evidence>
<dbReference type="KEGG" id="nnu:104612962"/>
<dbReference type="InterPro" id="IPR051831">
    <property type="entry name" value="Bromodomain_contain_prot"/>
</dbReference>
<dbReference type="GeneID" id="104612962"/>
<dbReference type="SMART" id="SM00297">
    <property type="entry name" value="BROMO"/>
    <property type="match status" value="1"/>
</dbReference>
<dbReference type="InterPro" id="IPR036427">
    <property type="entry name" value="Bromodomain-like_sf"/>
</dbReference>